<organism evidence="10 11">
    <name type="scientific">Limulus polyphemus</name>
    <name type="common">Atlantic horseshoe crab</name>
    <dbReference type="NCBI Taxonomy" id="6850"/>
    <lineage>
        <taxon>Eukaryota</taxon>
        <taxon>Metazoa</taxon>
        <taxon>Ecdysozoa</taxon>
        <taxon>Arthropoda</taxon>
        <taxon>Chelicerata</taxon>
        <taxon>Merostomata</taxon>
        <taxon>Xiphosura</taxon>
        <taxon>Limulidae</taxon>
        <taxon>Limulus</taxon>
    </lineage>
</organism>
<dbReference type="InterPro" id="IPR044574">
    <property type="entry name" value="ARIP4-like"/>
</dbReference>
<dbReference type="PROSITE" id="PS51194">
    <property type="entry name" value="HELICASE_CTER"/>
    <property type="match status" value="1"/>
</dbReference>
<protein>
    <submittedName>
        <fullName evidence="11">Transcriptional regulator ATRX homolog</fullName>
    </submittedName>
</protein>
<keyword evidence="4" id="KW-0378">Hydrolase</keyword>
<evidence type="ECO:0000313" key="11">
    <source>
        <dbReference type="RefSeq" id="XP_013789879.2"/>
    </source>
</evidence>
<dbReference type="GeneID" id="106473744"/>
<dbReference type="CDD" id="cd18793">
    <property type="entry name" value="SF2_C_SNF"/>
    <property type="match status" value="1"/>
</dbReference>
<feature type="domain" description="Helicase C-terminal" evidence="9">
    <location>
        <begin position="1"/>
        <end position="126"/>
    </location>
</feature>
<dbReference type="SUPFAM" id="SSF52540">
    <property type="entry name" value="P-loop containing nucleoside triphosphate hydrolases"/>
    <property type="match status" value="1"/>
</dbReference>
<accession>A0ABM1BW86</accession>
<keyword evidence="3" id="KW-0547">Nucleotide-binding</keyword>
<reference evidence="11" key="1">
    <citation type="submission" date="2025-08" db="UniProtKB">
        <authorList>
            <consortium name="RefSeq"/>
        </authorList>
    </citation>
    <scope>IDENTIFICATION</scope>
    <source>
        <tissue evidence="11">Muscle</tissue>
    </source>
</reference>
<evidence type="ECO:0000256" key="5">
    <source>
        <dbReference type="ARBA" id="ARBA00022806"/>
    </source>
</evidence>
<proteinExistence type="inferred from homology"/>
<keyword evidence="5" id="KW-0347">Helicase</keyword>
<keyword evidence="8" id="KW-0539">Nucleus</keyword>
<evidence type="ECO:0000256" key="3">
    <source>
        <dbReference type="ARBA" id="ARBA00022741"/>
    </source>
</evidence>
<dbReference type="InterPro" id="IPR027417">
    <property type="entry name" value="P-loop_NTPase"/>
</dbReference>
<keyword evidence="10" id="KW-1185">Reference proteome</keyword>
<dbReference type="InterPro" id="IPR001650">
    <property type="entry name" value="Helicase_C-like"/>
</dbReference>
<evidence type="ECO:0000256" key="6">
    <source>
        <dbReference type="ARBA" id="ARBA00022840"/>
    </source>
</evidence>
<dbReference type="SMART" id="SM00490">
    <property type="entry name" value="HELICc"/>
    <property type="match status" value="1"/>
</dbReference>
<sequence>MGYIYQQSGIPEHALTTRIPNTVFLSFLLFNRCRLFLVSTKAGSLGTNLVGANRVIIIDTSWNPSHDTQAIFRVYRFGQKKPVYIYRFLAQGTMEEKIYDRQVTKLSLSCRVVDDQQIERHFNAADLEELYSFEPDSKSKRPTPMVPKDRLLADLLYQHANWIVSYHEHDSLLLNNPEEELTEEECQSAWQEYEAERKGIKNNLNFEFEATSSQEMPQKSNREKDSFNAQYNTNSEFQEVTQQIGNMVRMIKSKDLYQTPEQVHKNVMSSIYVTRNILQRQQVELLHKRQE</sequence>
<evidence type="ECO:0000256" key="7">
    <source>
        <dbReference type="ARBA" id="ARBA00023125"/>
    </source>
</evidence>
<dbReference type="PANTHER" id="PTHR45797">
    <property type="entry name" value="RAD54-LIKE"/>
    <property type="match status" value="1"/>
</dbReference>
<evidence type="ECO:0000259" key="9">
    <source>
        <dbReference type="PROSITE" id="PS51194"/>
    </source>
</evidence>
<dbReference type="PANTHER" id="PTHR45797:SF3">
    <property type="entry name" value="TRANSCRIPTIONAL REGULATOR ATRX HOMOLOG"/>
    <property type="match status" value="1"/>
</dbReference>
<keyword evidence="7" id="KW-0238">DNA-binding</keyword>
<evidence type="ECO:0000313" key="10">
    <source>
        <dbReference type="Proteomes" id="UP000694941"/>
    </source>
</evidence>
<name>A0ABM1BW86_LIMPO</name>
<comment type="similarity">
    <text evidence="2">Belongs to the SNF2/RAD54 helicase family.</text>
</comment>
<dbReference type="InterPro" id="IPR049730">
    <property type="entry name" value="SNF2/RAD54-like_C"/>
</dbReference>
<dbReference type="Proteomes" id="UP000694941">
    <property type="component" value="Unplaced"/>
</dbReference>
<keyword evidence="6" id="KW-0067">ATP-binding</keyword>
<dbReference type="Gene3D" id="3.40.50.300">
    <property type="entry name" value="P-loop containing nucleotide triphosphate hydrolases"/>
    <property type="match status" value="1"/>
</dbReference>
<dbReference type="Pfam" id="PF00271">
    <property type="entry name" value="Helicase_C"/>
    <property type="match status" value="1"/>
</dbReference>
<evidence type="ECO:0000256" key="2">
    <source>
        <dbReference type="ARBA" id="ARBA00007025"/>
    </source>
</evidence>
<dbReference type="RefSeq" id="XP_013789879.2">
    <property type="nucleotide sequence ID" value="XM_013934425.2"/>
</dbReference>
<evidence type="ECO:0000256" key="1">
    <source>
        <dbReference type="ARBA" id="ARBA00004123"/>
    </source>
</evidence>
<feature type="non-terminal residue" evidence="11">
    <location>
        <position position="291"/>
    </location>
</feature>
<evidence type="ECO:0000256" key="8">
    <source>
        <dbReference type="ARBA" id="ARBA00023242"/>
    </source>
</evidence>
<evidence type="ECO:0000256" key="4">
    <source>
        <dbReference type="ARBA" id="ARBA00022801"/>
    </source>
</evidence>
<comment type="subcellular location">
    <subcellularLocation>
        <location evidence="1">Nucleus</location>
    </subcellularLocation>
</comment>
<gene>
    <name evidence="11" type="primary">LOC106473744</name>
</gene>